<feature type="compositionally biased region" description="Low complexity" evidence="1">
    <location>
        <begin position="58"/>
        <end position="70"/>
    </location>
</feature>
<dbReference type="Proteomes" id="UP001337655">
    <property type="component" value="Unassembled WGS sequence"/>
</dbReference>
<evidence type="ECO:0000313" key="2">
    <source>
        <dbReference type="EMBL" id="KAK5169652.1"/>
    </source>
</evidence>
<dbReference type="RefSeq" id="XP_064658998.1">
    <property type="nucleotide sequence ID" value="XM_064802873.1"/>
</dbReference>
<organism evidence="2 3">
    <name type="scientific">Saxophila tyrrhenica</name>
    <dbReference type="NCBI Taxonomy" id="1690608"/>
    <lineage>
        <taxon>Eukaryota</taxon>
        <taxon>Fungi</taxon>
        <taxon>Dikarya</taxon>
        <taxon>Ascomycota</taxon>
        <taxon>Pezizomycotina</taxon>
        <taxon>Dothideomycetes</taxon>
        <taxon>Dothideomycetidae</taxon>
        <taxon>Mycosphaerellales</taxon>
        <taxon>Extremaceae</taxon>
        <taxon>Saxophila</taxon>
    </lineage>
</organism>
<comment type="caution">
    <text evidence="2">The sequence shown here is derived from an EMBL/GenBank/DDBJ whole genome shotgun (WGS) entry which is preliminary data.</text>
</comment>
<feature type="region of interest" description="Disordered" evidence="1">
    <location>
        <begin position="233"/>
        <end position="253"/>
    </location>
</feature>
<evidence type="ECO:0000313" key="3">
    <source>
        <dbReference type="Proteomes" id="UP001337655"/>
    </source>
</evidence>
<keyword evidence="3" id="KW-1185">Reference proteome</keyword>
<proteinExistence type="predicted"/>
<gene>
    <name evidence="2" type="ORF">LTR77_005629</name>
</gene>
<feature type="region of interest" description="Disordered" evidence="1">
    <location>
        <begin position="1"/>
        <end position="117"/>
    </location>
</feature>
<feature type="compositionally biased region" description="Polar residues" evidence="1">
    <location>
        <begin position="19"/>
        <end position="29"/>
    </location>
</feature>
<dbReference type="AlphaFoldDB" id="A0AAV9PD32"/>
<accession>A0AAV9PD32</accession>
<dbReference type="GeneID" id="89926970"/>
<dbReference type="EMBL" id="JAVRRT010000008">
    <property type="protein sequence ID" value="KAK5169652.1"/>
    <property type="molecule type" value="Genomic_DNA"/>
</dbReference>
<sequence length="253" mass="28186">MVPPTIQVNGSALPFPFGAQNTNEQSTQGLGRADSSTLTSSMRSPSFPRGPTVSRYAPTLPTLSPLSSLTRDIFGYTLSDDSSSSDGSSERSIPQTLRPFTPPSQENVNNYDKRALPEVPVPEQASKRVRRRQVQSVTYGQPFYHELPYDERPISRSASFLDSDSASIANSEFSFVGNSTDYSFTASEQQKKAIEEQWRARTQKRHTLDVQGLIENRHGYDLQVARSNGLQRRRAVRAPTRRGEQAVSEGWLE</sequence>
<feature type="compositionally biased region" description="Polar residues" evidence="1">
    <location>
        <begin position="1"/>
        <end position="10"/>
    </location>
</feature>
<name>A0AAV9PD32_9PEZI</name>
<feature type="compositionally biased region" description="Low complexity" evidence="1">
    <location>
        <begin position="35"/>
        <end position="46"/>
    </location>
</feature>
<evidence type="ECO:0000256" key="1">
    <source>
        <dbReference type="SAM" id="MobiDB-lite"/>
    </source>
</evidence>
<reference evidence="2 3" key="1">
    <citation type="submission" date="2023-08" db="EMBL/GenBank/DDBJ databases">
        <title>Black Yeasts Isolated from many extreme environments.</title>
        <authorList>
            <person name="Coleine C."/>
            <person name="Stajich J.E."/>
            <person name="Selbmann L."/>
        </authorList>
    </citation>
    <scope>NUCLEOTIDE SEQUENCE [LARGE SCALE GENOMIC DNA]</scope>
    <source>
        <strain evidence="2 3">CCFEE 5935</strain>
    </source>
</reference>
<protein>
    <submittedName>
        <fullName evidence="2">Uncharacterized protein</fullName>
    </submittedName>
</protein>